<gene>
    <name evidence="1" type="ORF">M9458_030548</name>
</gene>
<proteinExistence type="predicted"/>
<feature type="non-terminal residue" evidence="1">
    <location>
        <position position="79"/>
    </location>
</feature>
<feature type="non-terminal residue" evidence="1">
    <location>
        <position position="1"/>
    </location>
</feature>
<organism evidence="1 2">
    <name type="scientific">Cirrhinus mrigala</name>
    <name type="common">Mrigala</name>
    <dbReference type="NCBI Taxonomy" id="683832"/>
    <lineage>
        <taxon>Eukaryota</taxon>
        <taxon>Metazoa</taxon>
        <taxon>Chordata</taxon>
        <taxon>Craniata</taxon>
        <taxon>Vertebrata</taxon>
        <taxon>Euteleostomi</taxon>
        <taxon>Actinopterygii</taxon>
        <taxon>Neopterygii</taxon>
        <taxon>Teleostei</taxon>
        <taxon>Ostariophysi</taxon>
        <taxon>Cypriniformes</taxon>
        <taxon>Cyprinidae</taxon>
        <taxon>Labeoninae</taxon>
        <taxon>Labeonini</taxon>
        <taxon>Cirrhinus</taxon>
    </lineage>
</organism>
<evidence type="ECO:0000313" key="1">
    <source>
        <dbReference type="EMBL" id="KAL0174580.1"/>
    </source>
</evidence>
<name>A0ABD0PLF6_CIRMR</name>
<dbReference type="EMBL" id="JAMKFB020000015">
    <property type="protein sequence ID" value="KAL0174580.1"/>
    <property type="molecule type" value="Genomic_DNA"/>
</dbReference>
<reference evidence="1 2" key="1">
    <citation type="submission" date="2024-05" db="EMBL/GenBank/DDBJ databases">
        <title>Genome sequencing and assembly of Indian major carp, Cirrhinus mrigala (Hamilton, 1822).</title>
        <authorList>
            <person name="Mohindra V."/>
            <person name="Chowdhury L.M."/>
            <person name="Lal K."/>
            <person name="Jena J.K."/>
        </authorList>
    </citation>
    <scope>NUCLEOTIDE SEQUENCE [LARGE SCALE GENOMIC DNA]</scope>
    <source>
        <strain evidence="1">CM1030</strain>
        <tissue evidence="1">Blood</tissue>
    </source>
</reference>
<protein>
    <submittedName>
        <fullName evidence="1">Uncharacterized protein</fullName>
    </submittedName>
</protein>
<evidence type="ECO:0000313" key="2">
    <source>
        <dbReference type="Proteomes" id="UP001529510"/>
    </source>
</evidence>
<sequence length="79" mass="8504">NDKGQDPAEVVPDPMDMSLDKAEAAMVAKELKQLLLDAVPLSCNLPRATLPNYDNIPGNLMLSSLGLKLGDRVVLDDTK</sequence>
<accession>A0ABD0PLF6</accession>
<comment type="caution">
    <text evidence="1">The sequence shown here is derived from an EMBL/GenBank/DDBJ whole genome shotgun (WGS) entry which is preliminary data.</text>
</comment>
<keyword evidence="2" id="KW-1185">Reference proteome</keyword>
<dbReference type="AlphaFoldDB" id="A0ABD0PLF6"/>
<dbReference type="Proteomes" id="UP001529510">
    <property type="component" value="Unassembled WGS sequence"/>
</dbReference>